<dbReference type="SUPFAM" id="SSF53098">
    <property type="entry name" value="Ribonuclease H-like"/>
    <property type="match status" value="1"/>
</dbReference>
<dbReference type="InterPro" id="IPR036397">
    <property type="entry name" value="RNaseH_sf"/>
</dbReference>
<dbReference type="InterPro" id="IPR043502">
    <property type="entry name" value="DNA/RNA_pol_sf"/>
</dbReference>
<keyword evidence="3" id="KW-0808">Transferase</keyword>
<dbReference type="InterPro" id="IPR053134">
    <property type="entry name" value="RNA-dir_DNA_polymerase"/>
</dbReference>
<evidence type="ECO:0000313" key="3">
    <source>
        <dbReference type="EMBL" id="GJT68467.1"/>
    </source>
</evidence>
<dbReference type="Gene3D" id="3.30.70.270">
    <property type="match status" value="2"/>
</dbReference>
<accession>A0ABQ5G0V4</accession>
<keyword evidence="4" id="KW-1185">Reference proteome</keyword>
<protein>
    <submittedName>
        <fullName evidence="3">Reverse transcriptase domain-containing protein</fullName>
    </submittedName>
</protein>
<dbReference type="Pfam" id="PF00078">
    <property type="entry name" value="RVT_1"/>
    <property type="match status" value="1"/>
</dbReference>
<reference evidence="3" key="2">
    <citation type="submission" date="2022-01" db="EMBL/GenBank/DDBJ databases">
        <authorList>
            <person name="Yamashiro T."/>
            <person name="Shiraishi A."/>
            <person name="Satake H."/>
            <person name="Nakayama K."/>
        </authorList>
    </citation>
    <scope>NUCLEOTIDE SEQUENCE</scope>
</reference>
<organism evidence="3 4">
    <name type="scientific">Tanacetum coccineum</name>
    <dbReference type="NCBI Taxonomy" id="301880"/>
    <lineage>
        <taxon>Eukaryota</taxon>
        <taxon>Viridiplantae</taxon>
        <taxon>Streptophyta</taxon>
        <taxon>Embryophyta</taxon>
        <taxon>Tracheophyta</taxon>
        <taxon>Spermatophyta</taxon>
        <taxon>Magnoliopsida</taxon>
        <taxon>eudicotyledons</taxon>
        <taxon>Gunneridae</taxon>
        <taxon>Pentapetalae</taxon>
        <taxon>asterids</taxon>
        <taxon>campanulids</taxon>
        <taxon>Asterales</taxon>
        <taxon>Asteraceae</taxon>
        <taxon>Asteroideae</taxon>
        <taxon>Anthemideae</taxon>
        <taxon>Anthemidinae</taxon>
        <taxon>Tanacetum</taxon>
    </lineage>
</organism>
<dbReference type="SUPFAM" id="SSF56672">
    <property type="entry name" value="DNA/RNA polymerases"/>
    <property type="match status" value="1"/>
</dbReference>
<dbReference type="InterPro" id="IPR041577">
    <property type="entry name" value="RT_RNaseH_2"/>
</dbReference>
<dbReference type="GO" id="GO:0003964">
    <property type="term" value="F:RNA-directed DNA polymerase activity"/>
    <property type="evidence" value="ECO:0007669"/>
    <property type="project" value="UniProtKB-KW"/>
</dbReference>
<dbReference type="Proteomes" id="UP001151760">
    <property type="component" value="Unassembled WGS sequence"/>
</dbReference>
<sequence>MTLELADRSISRPIGIAKDVNVKVGVFQFPADFVVVDFEPDPRVPLILRRCFLKTSRALIDVYEGELTLRVDNEAITYNLDQTSRYSVNYNDMTANQIDVVELHCVEYLQEVSRDFQNDRHDFLLLEEADAFLALADDPTSPEVDESYYDPEGDILILEALLNSDPSPPPNQGNYLPEIRKELKLCEAKTAKSLIDEPPEVELKDLPPHLEYAFLEDNNKLPVIIAKYLSVDEKTALIKVLKSRKQAIAWKLSDIKGINPEFCSHKILMEEDYEPAVQHQRRVNPKIHDVIKKEVEKLLDAGLIYPISDSPWVSPVHCVPKKGGMTVVTNDENELVPTRLVTGWRVCIDYRKLNEATRKDHFPLPFMDQMLERLAGNEYYCFLDGFSGYFQIPIDPKDQEKTTFTCPYGTFAYRRMPFGLCNAPGTFQRCMMAIFHDMIEKTMEVFMDDFSVFGNSFSTCLSNLEKMLKRCEDTNLALNWEKSHFMVKEGIVVGVSWACGFYRRFIKDFSKISRPMTHLLEKSTPFIFSEECIQAFQTLKKKLTEAPIMIAPNWDHPFELMCDASDYAIGAVLGQRIEKHFRPIHYAIKTITEAESNYTTTEKEILAVEFDFKVIDTKGAENYAADHLSRLENPYENVLDPKEINKNFPLETLNMVTSRGNPSTPWFADYANYHAGNFIIKGMSTQKKNKFFKDVKHYFWDGPFTILKLVRIQRQGKISQRDEMPQNSIQVCEIFDVWGIDFMGPFPSSRGNKYILVAVDYLSKWVEAKALPTNDARVVKELLEKTVPHGPIGLDTALWAFCTAYKTPIGCTPYKLVYGKPCHLPIELEHRAYWALKHANFDLKTAGDHRKLQLNELNELRDQAYENSLIYKERTKKLHDSKIKNRIFNVGDQVLLFNSRLKIFSGKLKTRWSGPFTITEVFPYGTAKLSHSDGSNFKVNCHRLKHYFGGDTPTMVVPDLQTFPKDE</sequence>
<dbReference type="Gene3D" id="3.10.10.10">
    <property type="entry name" value="HIV Type 1 Reverse Transcriptase, subunit A, domain 1"/>
    <property type="match status" value="1"/>
</dbReference>
<feature type="domain" description="Reverse transcriptase" evidence="1">
    <location>
        <begin position="341"/>
        <end position="491"/>
    </location>
</feature>
<feature type="domain" description="Reverse transcriptase/retrotransposon-derived protein RNase H-like" evidence="2">
    <location>
        <begin position="528"/>
        <end position="612"/>
    </location>
</feature>
<dbReference type="Gene3D" id="3.30.420.10">
    <property type="entry name" value="Ribonuclease H-like superfamily/Ribonuclease H"/>
    <property type="match status" value="1"/>
</dbReference>
<keyword evidence="3" id="KW-0695">RNA-directed DNA polymerase</keyword>
<dbReference type="EMBL" id="BQNB010017902">
    <property type="protein sequence ID" value="GJT68467.1"/>
    <property type="molecule type" value="Genomic_DNA"/>
</dbReference>
<dbReference type="InterPro" id="IPR021109">
    <property type="entry name" value="Peptidase_aspartic_dom_sf"/>
</dbReference>
<name>A0ABQ5G0V4_9ASTR</name>
<dbReference type="Gene3D" id="2.40.70.10">
    <property type="entry name" value="Acid Proteases"/>
    <property type="match status" value="1"/>
</dbReference>
<keyword evidence="3" id="KW-0548">Nucleotidyltransferase</keyword>
<reference evidence="3" key="1">
    <citation type="journal article" date="2022" name="Int. J. Mol. Sci.">
        <title>Draft Genome of Tanacetum Coccineum: Genomic Comparison of Closely Related Tanacetum-Family Plants.</title>
        <authorList>
            <person name="Yamashiro T."/>
            <person name="Shiraishi A."/>
            <person name="Nakayama K."/>
            <person name="Satake H."/>
        </authorList>
    </citation>
    <scope>NUCLEOTIDE SEQUENCE</scope>
</reference>
<dbReference type="PANTHER" id="PTHR24559:SF444">
    <property type="entry name" value="REVERSE TRANSCRIPTASE DOMAIN-CONTAINING PROTEIN"/>
    <property type="match status" value="1"/>
</dbReference>
<comment type="caution">
    <text evidence="3">The sequence shown here is derived from an EMBL/GenBank/DDBJ whole genome shotgun (WGS) entry which is preliminary data.</text>
</comment>
<evidence type="ECO:0000259" key="2">
    <source>
        <dbReference type="Pfam" id="PF17919"/>
    </source>
</evidence>
<dbReference type="CDD" id="cd01647">
    <property type="entry name" value="RT_LTR"/>
    <property type="match status" value="1"/>
</dbReference>
<proteinExistence type="predicted"/>
<dbReference type="PANTHER" id="PTHR24559">
    <property type="entry name" value="TRANSPOSON TY3-I GAG-POL POLYPROTEIN"/>
    <property type="match status" value="1"/>
</dbReference>
<dbReference type="InterPro" id="IPR000477">
    <property type="entry name" value="RT_dom"/>
</dbReference>
<gene>
    <name evidence="3" type="ORF">Tco_1019947</name>
</gene>
<dbReference type="Pfam" id="PF17919">
    <property type="entry name" value="RT_RNaseH_2"/>
    <property type="match status" value="1"/>
</dbReference>
<dbReference type="InterPro" id="IPR043128">
    <property type="entry name" value="Rev_trsase/Diguanyl_cyclase"/>
</dbReference>
<evidence type="ECO:0000259" key="1">
    <source>
        <dbReference type="Pfam" id="PF00078"/>
    </source>
</evidence>
<dbReference type="InterPro" id="IPR012337">
    <property type="entry name" value="RNaseH-like_sf"/>
</dbReference>
<evidence type="ECO:0000313" key="4">
    <source>
        <dbReference type="Proteomes" id="UP001151760"/>
    </source>
</evidence>